<protein>
    <submittedName>
        <fullName evidence="1">Uncharacterized protein</fullName>
    </submittedName>
</protein>
<comment type="caution">
    <text evidence="1">The sequence shown here is derived from an EMBL/GenBank/DDBJ whole genome shotgun (WGS) entry which is preliminary data.</text>
</comment>
<proteinExistence type="predicted"/>
<organism evidence="1 2">
    <name type="scientific">Eretmocerus hayati</name>
    <dbReference type="NCBI Taxonomy" id="131215"/>
    <lineage>
        <taxon>Eukaryota</taxon>
        <taxon>Metazoa</taxon>
        <taxon>Ecdysozoa</taxon>
        <taxon>Arthropoda</taxon>
        <taxon>Hexapoda</taxon>
        <taxon>Insecta</taxon>
        <taxon>Pterygota</taxon>
        <taxon>Neoptera</taxon>
        <taxon>Endopterygota</taxon>
        <taxon>Hymenoptera</taxon>
        <taxon>Apocrita</taxon>
        <taxon>Proctotrupomorpha</taxon>
        <taxon>Chalcidoidea</taxon>
        <taxon>Aphelinidae</taxon>
        <taxon>Aphelininae</taxon>
        <taxon>Eretmocerus</taxon>
    </lineage>
</organism>
<dbReference type="EMBL" id="CM056744">
    <property type="protein sequence ID" value="KAJ8665402.1"/>
    <property type="molecule type" value="Genomic_DNA"/>
</dbReference>
<dbReference type="Proteomes" id="UP001239111">
    <property type="component" value="Chromosome 4"/>
</dbReference>
<keyword evidence="2" id="KW-1185">Reference proteome</keyword>
<gene>
    <name evidence="1" type="ORF">QAD02_007064</name>
</gene>
<evidence type="ECO:0000313" key="2">
    <source>
        <dbReference type="Proteomes" id="UP001239111"/>
    </source>
</evidence>
<name>A0ACC2N2N5_9HYME</name>
<accession>A0ACC2N2N5</accession>
<sequence length="487" mass="52903">MEGRSRMERWPQYLAAITATLSMVTTGCYIGWTSPTLPALKAPGSRLPISSDDASWIASFYLLGSIPGNVIAAFMVDSWGRKASMLVAGLPLSLGWLLVLVARHPYVLYAARFVAGLGQGIVYVVCPMYIGEIADKEIRGRLGSLIKLMVTLGELYAHALGPYVSYEGLAYGCALAPVAFILSFAWMPESPYYLAMRDRRSQALRSLAWLRPTASPSQLDEDLDLTYKSVVSQLSSRVGLGDLFKSRGNRRAALVCFGLQMVLQLSGIAAVESYTQEMLEESGPQGALLPASVAVILLSALQLLAGVGAAALVDRLGRRPLLLWTTLLAGLAHSASAGFCWSKMALGVDAVAGWGSLVLFGVIGYELIIALGLNPLPYMMLGEMFPANVKGCAVSLANVWASLLAFFVSKMYQVVSDRWGVQTSFSWFAFICFFGLVFIVLVVPETKGKSLLEIQFELNCPRSERKRRKLAENERRDKQPISVSAIA</sequence>
<evidence type="ECO:0000313" key="1">
    <source>
        <dbReference type="EMBL" id="KAJ8665402.1"/>
    </source>
</evidence>
<reference evidence="1" key="1">
    <citation type="submission" date="2023-04" db="EMBL/GenBank/DDBJ databases">
        <title>A chromosome-level genome assembly of the parasitoid wasp Eretmocerus hayati.</title>
        <authorList>
            <person name="Zhong Y."/>
            <person name="Liu S."/>
            <person name="Liu Y."/>
        </authorList>
    </citation>
    <scope>NUCLEOTIDE SEQUENCE</scope>
    <source>
        <strain evidence="1">ZJU_SS_LIU_2023</strain>
    </source>
</reference>